<name>A0A3G5A7I7_9VIRU</name>
<proteinExistence type="predicted"/>
<dbReference type="EMBL" id="MK072386">
    <property type="protein sequence ID" value="AYV83138.1"/>
    <property type="molecule type" value="Genomic_DNA"/>
</dbReference>
<reference evidence="1" key="1">
    <citation type="submission" date="2018-10" db="EMBL/GenBank/DDBJ databases">
        <title>Hidden diversity of soil giant viruses.</title>
        <authorList>
            <person name="Schulz F."/>
            <person name="Alteio L."/>
            <person name="Goudeau D."/>
            <person name="Ryan E.M."/>
            <person name="Malmstrom R.R."/>
            <person name="Blanchard J."/>
            <person name="Woyke T."/>
        </authorList>
    </citation>
    <scope>NUCLEOTIDE SEQUENCE</scope>
    <source>
        <strain evidence="1">HYV1</strain>
    </source>
</reference>
<gene>
    <name evidence="1" type="ORF">Hyperionvirus4_103</name>
</gene>
<evidence type="ECO:0000313" key="1">
    <source>
        <dbReference type="EMBL" id="AYV83138.1"/>
    </source>
</evidence>
<protein>
    <submittedName>
        <fullName evidence="1">Uncharacterized protein</fullName>
    </submittedName>
</protein>
<sequence>MPNPCDNDNENNYINYSEIMDKRSKFLIPSSRYCRRSRNPIFTSIDHPIPPFFNELQPLEFDEYRTPDLPLAFDEDQTLNLSTPLFQNYETSNPPPTFNFIDPLHIEFKPFMMKSRAFLTPYNNILWTNQSEELLTVVIYFFIEDPGVPLTSDYVFFRIAKSAETIETVTFTLNPMDSIMTRGGNKIGTFNLVFNKTIGLATLNMTLKGQYID</sequence>
<accession>A0A3G5A7I7</accession>
<organism evidence="1">
    <name type="scientific">Hyperionvirus sp</name>
    <dbReference type="NCBI Taxonomy" id="2487770"/>
    <lineage>
        <taxon>Viruses</taxon>
        <taxon>Varidnaviria</taxon>
        <taxon>Bamfordvirae</taxon>
        <taxon>Nucleocytoviricota</taxon>
        <taxon>Megaviricetes</taxon>
        <taxon>Imitervirales</taxon>
        <taxon>Mimiviridae</taxon>
        <taxon>Klosneuvirinae</taxon>
    </lineage>
</organism>